<feature type="compositionally biased region" description="Basic and acidic residues" evidence="5">
    <location>
        <begin position="658"/>
        <end position="677"/>
    </location>
</feature>
<sequence length="934" mass="104638">MHHQLQLRRRSCSSTTSSNSSTSPQLFYSSRGRVGWYLAAGQTSWKSCSLNSSPSGRSTSTSSSPRASSWDSMSSEATTCLKLNTDRSHEAEERCDQPRGRSPVRELRSKAGSCQQGEVLASGEVGRGSSRGVSVTSDQAVSHPAVLQHQLEQQIEAKLKFSQFLDEVSSRVLSHTNTFGFSRQTESSRSSSCISIHSNSKSRTPDPQQQPGDVDFSQSPVQPQDIPSVDGMQEEQGAPETVGKAYLETDIDCVRREDEIKEVKTKKETAITFESNERREVKTPPECHSHRILRIRPSSPLLYREETLSRNPYRSVSLPRDINMASEEEMQTISSLQEQKEDLRKRLSYTTHKLELLEREFDSTRQYLETELRRAQEELDKFTDKLRRIQSSYSALQRINQDLEDKIHRNSQHHDDEKRALSREIIVLNNHLMEAKMTIEKLREDNELYRKDCNLAAQLLQCNKSHYRAQLSELPAEFQERVSLHMEGSSLCHSPYADTVPASVIAKVLEKPDEVCSSQASRSPSPQPQERQGFLVGTSLVGSTERLGLRATYKSDLYSSDTALYCPDERRRERRPSMDLHGQRKVYEPQNSTDSNPEEGTMALQPGFSQDHFRKFTTSLGGGSSSYSSFSAGGSEDKGQDPPSSAASSPRHPALYMEWRDGAEYEHKSDSSWERESPSAFTKAHAFQPPEASHHQNGSSPIYSRTMSSCYSEPYEPLPTSTSPSITYGDSRRGSAFAPEEEELIGRWRQLSVEDLSAHSYRSPGRASPYSFSEQHFSVRPAKIRLGPLYSSFQEGTDVYHHHAGVLDPFSSPSPDCSPGLRQQQSQPHLYHSKEDSQESEQSLYSPKDGVVAAGGQATEYVDVSPNSSNESLDHGSLEMAAELQHYQPERHSVSPQGTTPPPPPQQPYQKFGTLGLSRKDSLTKAQLYGTLLN</sequence>
<dbReference type="PANTHER" id="PTHR28664:SF6">
    <property type="entry name" value="BRAIN-ENRICHED GUANYLATE KINASE-ASSOCIATED PROTEIN ISOFORM X1"/>
    <property type="match status" value="1"/>
</dbReference>
<name>A0AAN9CV16_9TELE</name>
<evidence type="ECO:0000256" key="2">
    <source>
        <dbReference type="ARBA" id="ARBA00022553"/>
    </source>
</evidence>
<feature type="compositionally biased region" description="Basic and acidic residues" evidence="5">
    <location>
        <begin position="568"/>
        <end position="587"/>
    </location>
</feature>
<feature type="region of interest" description="Disordered" evidence="5">
    <location>
        <begin position="885"/>
        <end position="917"/>
    </location>
</feature>
<evidence type="ECO:0000256" key="4">
    <source>
        <dbReference type="SAM" id="Coils"/>
    </source>
</evidence>
<feature type="compositionally biased region" description="Low complexity" evidence="5">
    <location>
        <begin position="49"/>
        <end position="75"/>
    </location>
</feature>
<feature type="compositionally biased region" description="Polar residues" evidence="5">
    <location>
        <begin position="205"/>
        <end position="222"/>
    </location>
</feature>
<evidence type="ECO:0008006" key="8">
    <source>
        <dbReference type="Google" id="ProtNLM"/>
    </source>
</evidence>
<accession>A0AAN9CV16</accession>
<proteinExistence type="predicted"/>
<dbReference type="EMBL" id="JAYKXH010000012">
    <property type="protein sequence ID" value="KAK7150667.1"/>
    <property type="molecule type" value="Genomic_DNA"/>
</dbReference>
<gene>
    <name evidence="6" type="ORF">R3I93_011803</name>
</gene>
<dbReference type="GO" id="GO:0016020">
    <property type="term" value="C:membrane"/>
    <property type="evidence" value="ECO:0007669"/>
    <property type="project" value="UniProtKB-SubCell"/>
</dbReference>
<keyword evidence="7" id="KW-1185">Reference proteome</keyword>
<feature type="compositionally biased region" description="Low complexity" evidence="5">
    <location>
        <begin position="642"/>
        <end position="654"/>
    </location>
</feature>
<feature type="region of interest" description="Disordered" evidence="5">
    <location>
        <begin position="46"/>
        <end position="115"/>
    </location>
</feature>
<dbReference type="GO" id="GO:0045202">
    <property type="term" value="C:synapse"/>
    <property type="evidence" value="ECO:0007669"/>
    <property type="project" value="TreeGrafter"/>
</dbReference>
<feature type="compositionally biased region" description="Basic residues" evidence="5">
    <location>
        <begin position="1"/>
        <end position="11"/>
    </location>
</feature>
<comment type="subcellular location">
    <subcellularLocation>
        <location evidence="1">Membrane</location>
        <topology evidence="1">Peripheral membrane protein</topology>
    </subcellularLocation>
</comment>
<feature type="region of interest" description="Disordered" evidence="5">
    <location>
        <begin position="180"/>
        <end position="244"/>
    </location>
</feature>
<dbReference type="Proteomes" id="UP001364617">
    <property type="component" value="Unassembled WGS sequence"/>
</dbReference>
<feature type="region of interest" description="Disordered" evidence="5">
    <location>
        <begin position="624"/>
        <end position="738"/>
    </location>
</feature>
<feature type="compositionally biased region" description="Low complexity" evidence="5">
    <location>
        <begin position="625"/>
        <end position="634"/>
    </location>
</feature>
<keyword evidence="2" id="KW-0597">Phosphoprotein</keyword>
<evidence type="ECO:0000256" key="1">
    <source>
        <dbReference type="ARBA" id="ARBA00004170"/>
    </source>
</evidence>
<feature type="region of interest" description="Disordered" evidence="5">
    <location>
        <begin position="804"/>
        <end position="852"/>
    </location>
</feature>
<evidence type="ECO:0000256" key="5">
    <source>
        <dbReference type="SAM" id="MobiDB-lite"/>
    </source>
</evidence>
<organism evidence="6 7">
    <name type="scientific">Phoxinus phoxinus</name>
    <name type="common">Eurasian minnow</name>
    <dbReference type="NCBI Taxonomy" id="58324"/>
    <lineage>
        <taxon>Eukaryota</taxon>
        <taxon>Metazoa</taxon>
        <taxon>Chordata</taxon>
        <taxon>Craniata</taxon>
        <taxon>Vertebrata</taxon>
        <taxon>Euteleostomi</taxon>
        <taxon>Actinopterygii</taxon>
        <taxon>Neopterygii</taxon>
        <taxon>Teleostei</taxon>
        <taxon>Ostariophysi</taxon>
        <taxon>Cypriniformes</taxon>
        <taxon>Leuciscidae</taxon>
        <taxon>Phoxininae</taxon>
        <taxon>Phoxinus</taxon>
    </lineage>
</organism>
<dbReference type="AlphaFoldDB" id="A0AAN9CV16"/>
<feature type="region of interest" description="Disordered" evidence="5">
    <location>
        <begin position="568"/>
        <end position="605"/>
    </location>
</feature>
<dbReference type="InterPro" id="IPR043441">
    <property type="entry name" value="Tjap1/BEGAIN"/>
</dbReference>
<keyword evidence="4" id="KW-0175">Coiled coil</keyword>
<feature type="compositionally biased region" description="Polar residues" evidence="5">
    <location>
        <begin position="695"/>
        <end position="711"/>
    </location>
</feature>
<evidence type="ECO:0000313" key="7">
    <source>
        <dbReference type="Proteomes" id="UP001364617"/>
    </source>
</evidence>
<protein>
    <recommendedName>
        <fullName evidence="8">Brain-enriched guanylate kinase-associated protein</fullName>
    </recommendedName>
</protein>
<comment type="caution">
    <text evidence="6">The sequence shown here is derived from an EMBL/GenBank/DDBJ whole genome shotgun (WGS) entry which is preliminary data.</text>
</comment>
<evidence type="ECO:0000313" key="6">
    <source>
        <dbReference type="EMBL" id="KAK7150667.1"/>
    </source>
</evidence>
<evidence type="ECO:0000256" key="3">
    <source>
        <dbReference type="ARBA" id="ARBA00023136"/>
    </source>
</evidence>
<feature type="coiled-coil region" evidence="4">
    <location>
        <begin position="326"/>
        <end position="452"/>
    </location>
</feature>
<feature type="compositionally biased region" description="Low complexity" evidence="5">
    <location>
        <begin position="808"/>
        <end position="819"/>
    </location>
</feature>
<feature type="compositionally biased region" description="Low complexity" evidence="5">
    <location>
        <begin position="12"/>
        <end position="23"/>
    </location>
</feature>
<keyword evidence="3" id="KW-0472">Membrane</keyword>
<reference evidence="6 7" key="1">
    <citation type="submission" date="2024-02" db="EMBL/GenBank/DDBJ databases">
        <title>Chromosome-level genome assembly of the Eurasian Minnow (Phoxinus phoxinus).</title>
        <authorList>
            <person name="Oriowo T.O."/>
            <person name="Martin S."/>
            <person name="Stange M."/>
            <person name="Chrysostomakis Y."/>
            <person name="Brown T."/>
            <person name="Winkler S."/>
            <person name="Kukowka S."/>
            <person name="Myers E.W."/>
            <person name="Bohne A."/>
        </authorList>
    </citation>
    <scope>NUCLEOTIDE SEQUENCE [LARGE SCALE GENOMIC DNA]</scope>
    <source>
        <strain evidence="6">ZFMK-TIS-60720</strain>
        <tissue evidence="6">Whole Organism</tissue>
    </source>
</reference>
<feature type="compositionally biased region" description="Polar residues" evidence="5">
    <location>
        <begin position="719"/>
        <end position="728"/>
    </location>
</feature>
<feature type="compositionally biased region" description="Low complexity" evidence="5">
    <location>
        <begin position="182"/>
        <end position="202"/>
    </location>
</feature>
<feature type="compositionally biased region" description="Basic and acidic residues" evidence="5">
    <location>
        <begin position="84"/>
        <end position="109"/>
    </location>
</feature>
<dbReference type="PANTHER" id="PTHR28664">
    <property type="entry name" value="TIGHT JUNCTION-ASSOCIATED PROTEIN 1"/>
    <property type="match status" value="1"/>
</dbReference>
<feature type="region of interest" description="Disordered" evidence="5">
    <location>
        <begin position="1"/>
        <end position="25"/>
    </location>
</feature>